<keyword evidence="2 5" id="KW-0812">Transmembrane</keyword>
<feature type="transmembrane region" description="Helical" evidence="5">
    <location>
        <begin position="166"/>
        <end position="188"/>
    </location>
</feature>
<feature type="transmembrane region" description="Helical" evidence="5">
    <location>
        <begin position="694"/>
        <end position="711"/>
    </location>
</feature>
<comment type="subcellular location">
    <subcellularLocation>
        <location evidence="1">Membrane</location>
        <topology evidence="1">Multi-pass membrane protein</topology>
    </subcellularLocation>
</comment>
<dbReference type="GO" id="GO:0016020">
    <property type="term" value="C:membrane"/>
    <property type="evidence" value="ECO:0007669"/>
    <property type="project" value="UniProtKB-SubCell"/>
</dbReference>
<reference evidence="8 9" key="1">
    <citation type="journal article" date="2011" name="J. Bacteriol.">
        <title>Complete Genome Sequence of the Aerobic Marine Methanotroph Methylomonas methanica MC09.</title>
        <authorList>
            <person name="Boden R."/>
            <person name="Cunliffe M."/>
            <person name="Scanlan J."/>
            <person name="Moussard H."/>
            <person name="Kits K.D."/>
            <person name="Klotz M.G."/>
            <person name="Jetten M.S."/>
            <person name="Vuilleumier S."/>
            <person name="Han J."/>
            <person name="Peters L."/>
            <person name="Mikhailova N."/>
            <person name="Teshima H."/>
            <person name="Tapia R."/>
            <person name="Kyrpides N."/>
            <person name="Ivanova N."/>
            <person name="Pagani I."/>
            <person name="Cheng J.F."/>
            <person name="Goodwin L."/>
            <person name="Han C."/>
            <person name="Hauser L."/>
            <person name="Land M.L."/>
            <person name="Lapidus A."/>
            <person name="Lucas S."/>
            <person name="Pitluck S."/>
            <person name="Woyke T."/>
            <person name="Stein L."/>
            <person name="Murrell J.C."/>
        </authorList>
    </citation>
    <scope>NUCLEOTIDE SEQUENCE [LARGE SCALE GENOMIC DNA]</scope>
    <source>
        <strain evidence="8 9">MC09</strain>
    </source>
</reference>
<reference evidence="9" key="3">
    <citation type="submission" date="2011-05" db="EMBL/GenBank/DDBJ databases">
        <title>Complete sequence of Methylomonas methanica MC09.</title>
        <authorList>
            <consortium name="US DOE Joint Genome Institute"/>
            <person name="Lucas S."/>
            <person name="Han J."/>
            <person name="Lapidus A."/>
            <person name="Cheng J.-F."/>
            <person name="Goodwin L."/>
            <person name="Pitluck S."/>
            <person name="Peters L."/>
            <person name="Mikhailova N."/>
            <person name="Teshima H."/>
            <person name="Han C."/>
            <person name="Tapia R."/>
            <person name="Land M."/>
            <person name="Hauser L."/>
            <person name="Kyrpides N."/>
            <person name="Ivanova N."/>
            <person name="Pagani I."/>
            <person name="Stein L."/>
            <person name="Woyke T."/>
        </authorList>
    </citation>
    <scope>NUCLEOTIDE SEQUENCE [LARGE SCALE GENOMIC DNA]</scope>
    <source>
        <strain evidence="9">MC09</strain>
    </source>
</reference>
<feature type="transmembrane region" description="Helical" evidence="5">
    <location>
        <begin position="742"/>
        <end position="760"/>
    </location>
</feature>
<dbReference type="eggNOG" id="COG5652">
    <property type="taxonomic scope" value="Bacteria"/>
</dbReference>
<proteinExistence type="predicted"/>
<evidence type="ECO:0000256" key="2">
    <source>
        <dbReference type="ARBA" id="ARBA00022692"/>
    </source>
</evidence>
<dbReference type="PANTHER" id="PTHR37422:SF23">
    <property type="entry name" value="TEICHURONIC ACID BIOSYNTHESIS PROTEIN TUAE"/>
    <property type="match status" value="1"/>
</dbReference>
<feature type="transmembrane region" description="Helical" evidence="5">
    <location>
        <begin position="297"/>
        <end position="316"/>
    </location>
</feature>
<accession>F9ZYI9</accession>
<feature type="transmembrane region" description="Helical" evidence="5">
    <location>
        <begin position="128"/>
        <end position="146"/>
    </location>
</feature>
<reference key="2">
    <citation type="submission" date="2011-05" db="EMBL/GenBank/DDBJ databases">
        <title>Complete genome sequence of the aerobic marine methanotroph Methylomonas methanica MC09.</title>
        <authorList>
            <person name="Boden R."/>
            <person name="Cunliffe M."/>
            <person name="Scanlan J."/>
            <person name="Moussard H."/>
            <person name="Kits K.D."/>
            <person name="Klotz M."/>
            <person name="Jetten M."/>
            <person name="Vuilleumier S."/>
            <person name="Han J."/>
            <person name="Peters L."/>
            <person name="Mikhailova N."/>
            <person name="Teshima H."/>
            <person name="Tapia R."/>
            <person name="Kyrpides N."/>
            <person name="Ivanova N."/>
            <person name="Pagani I."/>
            <person name="Cheng J.-F."/>
            <person name="Goodwin L."/>
            <person name="Han C."/>
            <person name="Hauser L."/>
            <person name="Land M."/>
            <person name="Lapidus A."/>
            <person name="Lucas S."/>
            <person name="Pitluck S."/>
            <person name="Woyke T."/>
            <person name="Stein L.Y."/>
            <person name="Murrell C."/>
        </authorList>
    </citation>
    <scope>NUCLEOTIDE SEQUENCE</scope>
    <source>
        <strain>MC09</strain>
    </source>
</reference>
<dbReference type="InterPro" id="IPR051533">
    <property type="entry name" value="WaaL-like"/>
</dbReference>
<feature type="transmembrane region" description="Helical" evidence="5">
    <location>
        <begin position="645"/>
        <end position="663"/>
    </location>
</feature>
<evidence type="ECO:0000313" key="8">
    <source>
        <dbReference type="EMBL" id="AEG02261.1"/>
    </source>
</evidence>
<evidence type="ECO:0000313" key="9">
    <source>
        <dbReference type="Proteomes" id="UP000008888"/>
    </source>
</evidence>
<feature type="transmembrane region" description="Helical" evidence="5">
    <location>
        <begin position="716"/>
        <end position="736"/>
    </location>
</feature>
<feature type="transmembrane region" description="Helical" evidence="5">
    <location>
        <begin position="1049"/>
        <end position="1066"/>
    </location>
</feature>
<evidence type="ECO:0000256" key="4">
    <source>
        <dbReference type="ARBA" id="ARBA00023136"/>
    </source>
</evidence>
<feature type="domain" description="O-antigen ligase-related" evidence="7">
    <location>
        <begin position="725"/>
        <end position="866"/>
    </location>
</feature>
<dbReference type="InterPro" id="IPR007016">
    <property type="entry name" value="O-antigen_ligase-rel_domated"/>
</dbReference>
<dbReference type="AlphaFoldDB" id="F9ZYI9"/>
<feature type="transmembrane region" description="Helical" evidence="5">
    <location>
        <begin position="476"/>
        <end position="493"/>
    </location>
</feature>
<dbReference type="Proteomes" id="UP000008888">
    <property type="component" value="Chromosome"/>
</dbReference>
<dbReference type="PROSITE" id="PS00018">
    <property type="entry name" value="EF_HAND_1"/>
    <property type="match status" value="1"/>
</dbReference>
<feature type="transmembrane region" description="Helical" evidence="5">
    <location>
        <begin position="242"/>
        <end position="262"/>
    </location>
</feature>
<keyword evidence="3 5" id="KW-1133">Transmembrane helix</keyword>
<dbReference type="EMBL" id="CP002738">
    <property type="protein sequence ID" value="AEG02261.1"/>
    <property type="molecule type" value="Genomic_DNA"/>
</dbReference>
<feature type="transmembrane region" description="Helical" evidence="5">
    <location>
        <begin position="382"/>
        <end position="402"/>
    </location>
</feature>
<dbReference type="NCBIfam" id="NF037970">
    <property type="entry name" value="vanZ_1"/>
    <property type="match status" value="1"/>
</dbReference>
<feature type="transmembrane region" description="Helical" evidence="5">
    <location>
        <begin position="208"/>
        <end position="230"/>
    </location>
</feature>
<dbReference type="InterPro" id="IPR018247">
    <property type="entry name" value="EF_Hand_1_Ca_BS"/>
</dbReference>
<feature type="transmembrane region" description="Helical" evidence="5">
    <location>
        <begin position="1022"/>
        <end position="1040"/>
    </location>
</feature>
<feature type="transmembrane region" description="Helical" evidence="5">
    <location>
        <begin position="577"/>
        <end position="596"/>
    </location>
</feature>
<feature type="transmembrane region" description="Helical" evidence="5">
    <location>
        <begin position="268"/>
        <end position="285"/>
    </location>
</feature>
<gene>
    <name evidence="8" type="ordered locus">Metme_3907</name>
</gene>
<feature type="transmembrane region" description="Helical" evidence="5">
    <location>
        <begin position="548"/>
        <end position="565"/>
    </location>
</feature>
<evidence type="ECO:0000256" key="3">
    <source>
        <dbReference type="ARBA" id="ARBA00022989"/>
    </source>
</evidence>
<dbReference type="PANTHER" id="PTHR37422">
    <property type="entry name" value="TEICHURONIC ACID BIOSYNTHESIS PROTEIN TUAE"/>
    <property type="match status" value="1"/>
</dbReference>
<dbReference type="KEGG" id="mmt:Metme_3907"/>
<feature type="transmembrane region" description="Helical" evidence="5">
    <location>
        <begin position="96"/>
        <end position="116"/>
    </location>
</feature>
<feature type="transmembrane region" description="Helical" evidence="5">
    <location>
        <begin position="499"/>
        <end position="515"/>
    </location>
</feature>
<dbReference type="RefSeq" id="WP_013820477.1">
    <property type="nucleotide sequence ID" value="NC_015572.1"/>
</dbReference>
<evidence type="ECO:0000256" key="1">
    <source>
        <dbReference type="ARBA" id="ARBA00004141"/>
    </source>
</evidence>
<evidence type="ECO:0000259" key="6">
    <source>
        <dbReference type="Pfam" id="PF04892"/>
    </source>
</evidence>
<dbReference type="OrthoDB" id="283584at2"/>
<evidence type="ECO:0000256" key="5">
    <source>
        <dbReference type="SAM" id="Phobius"/>
    </source>
</evidence>
<dbReference type="Gene3D" id="2.60.120.260">
    <property type="entry name" value="Galactose-binding domain-like"/>
    <property type="match status" value="1"/>
</dbReference>
<feature type="transmembrane region" description="Helical" evidence="5">
    <location>
        <begin position="64"/>
        <end position="84"/>
    </location>
</feature>
<organism evidence="8 9">
    <name type="scientific">Methylomonas methanica (strain DSM 25384 / MC09)</name>
    <dbReference type="NCBI Taxonomy" id="857087"/>
    <lineage>
        <taxon>Bacteria</taxon>
        <taxon>Pseudomonadati</taxon>
        <taxon>Pseudomonadota</taxon>
        <taxon>Gammaproteobacteria</taxon>
        <taxon>Methylococcales</taxon>
        <taxon>Methylococcaceae</taxon>
        <taxon>Methylomonas</taxon>
    </lineage>
</organism>
<evidence type="ECO:0000259" key="7">
    <source>
        <dbReference type="Pfam" id="PF04932"/>
    </source>
</evidence>
<dbReference type="HOGENOM" id="CLU_278951_0_0_6"/>
<dbReference type="Pfam" id="PF04932">
    <property type="entry name" value="Wzy_C"/>
    <property type="match status" value="1"/>
</dbReference>
<keyword evidence="4 5" id="KW-0472">Membrane</keyword>
<dbReference type="Pfam" id="PF04892">
    <property type="entry name" value="VanZ"/>
    <property type="match status" value="1"/>
</dbReference>
<keyword evidence="9" id="KW-1185">Reference proteome</keyword>
<name>F9ZYI9_METMM</name>
<feature type="transmembrane region" description="Helical" evidence="5">
    <location>
        <begin position="772"/>
        <end position="789"/>
    </location>
</feature>
<feature type="transmembrane region" description="Helical" evidence="5">
    <location>
        <begin position="616"/>
        <end position="633"/>
    </location>
</feature>
<protein>
    <submittedName>
        <fullName evidence="8">VanZ family protein</fullName>
    </submittedName>
</protein>
<feature type="transmembrane region" description="Helical" evidence="5">
    <location>
        <begin position="15"/>
        <end position="34"/>
    </location>
</feature>
<feature type="transmembrane region" description="Helical" evidence="5">
    <location>
        <begin position="414"/>
        <end position="432"/>
    </location>
</feature>
<feature type="transmembrane region" description="Helical" evidence="5">
    <location>
        <begin position="352"/>
        <end position="375"/>
    </location>
</feature>
<sequence>MNSLELVHDRVSKHVLPLLLCYAFFIVYGSLVPLEFNNLSFDTALSRFKSIPWLNLGPYARADWIANILLYVPFSFLFCAQIHTRKEHSFVRLLKTTTVLIVSLVLAIGIEFLQQFFPPRTVSLNDLLAESIGSVAGIVIWSVFGWRIVSSLHNISHDRDSLDNVLVFYLLAYLLHALFPFDFITSFAELTNISTDKIAWTIRGSKGGLFYFGWSVTQVALSVPVGFFFFRWFKKHYLSPRLITALAFGFGLLIESIQIFLISGYFSGLAVITRFIGIVAGFQLFQRKTDLSWVLVYLRHYLGLLLFPYLAVLAYFNGWRINAGVSQEQLSDNIAHIKWLPFYYHYFQPETAALTSLLYVLMMYIPIGIAVYLLPKIIFRKLNLAVFTAFVLAVIMESGKLFFSVKHPDPTNAIIAAASGWLGFYWMNYFMANASGESRSDQVRFRDQGQSFGTTPKPEPQAVLVELDDPLEPVGWAYRVFGLLLIGFSIWQILEYPVFSITMFLGISAYIILLWKFPRFWLVAIPALVPVLDTTVSSGRLFFNEIDYFLLVTVAMGLFSGRWHISSIGVARFGRFFYLILFLLLISYSASLVQGMLPLPDLDDNALVNYYSRFNALRIVKGFVWAVMLLPLFAAEMNIVRAKRYFSVGILVGLTGVILISIWERIVFSGWANYDSEYRITASFSSMHTGGGHIDDYLMLTVPFILILVMGERIKLYKVAAAMGIFALSIYVVMVTFSRGPYIGLFVEMIVFTIVLVFKLKHIKSWSWSKVLYVPATLLLVAIVIIPVFQGKYIQERFSLVGKDYQIRKDHWQDAIDMMDDDLSVDVIGMGLGSYPRTYYWRNSENTLPATYQFQNGADGRFLKLWSGDSLYFEQKIAVVPRAQYKLLIDVRGNSGKSVLTVPICEKALLYSFNCVWQTFQIPAVAGEEWQHVEKTVDTKKFAAGDGFFNSLFRRPVKLSLYNGVRDTVIDIKSVHLLDADGNDLIQNSDFTDAMDHWFFSTDNHLPWHIKNIWVQVLFEQGWFGLIVFSCFVVYCLLVFGKGIAINDSYAAIGLISLSGFLVVGFVDSPFDEPRLTLLFYLICFVFLAGQNKAIRPSKG</sequence>
<feature type="transmembrane region" description="Helical" evidence="5">
    <location>
        <begin position="520"/>
        <end position="542"/>
    </location>
</feature>
<dbReference type="InterPro" id="IPR006976">
    <property type="entry name" value="VanZ-like"/>
</dbReference>
<dbReference type="STRING" id="857087.Metme_3907"/>
<feature type="transmembrane region" description="Helical" evidence="5">
    <location>
        <begin position="1078"/>
        <end position="1095"/>
    </location>
</feature>
<feature type="domain" description="VanZ-like" evidence="6">
    <location>
        <begin position="26"/>
        <end position="144"/>
    </location>
</feature>